<evidence type="ECO:0000313" key="2">
    <source>
        <dbReference type="Proteomes" id="UP000215127"/>
    </source>
</evidence>
<gene>
    <name evidence="1" type="ORF">ZT3D7_G1888</name>
</gene>
<reference evidence="1 2" key="1">
    <citation type="submission" date="2016-06" db="EMBL/GenBank/DDBJ databases">
        <authorList>
            <person name="Kjaerup R.B."/>
            <person name="Dalgaard T.S."/>
            <person name="Juul-Madsen H.R."/>
        </authorList>
    </citation>
    <scope>NUCLEOTIDE SEQUENCE [LARGE SCALE GENOMIC DNA]</scope>
</reference>
<dbReference type="STRING" id="1276538.A0A1X7RH53"/>
<organism evidence="1 2">
    <name type="scientific">Zymoseptoria tritici (strain ST99CH_3D7)</name>
    <dbReference type="NCBI Taxonomy" id="1276538"/>
    <lineage>
        <taxon>Eukaryota</taxon>
        <taxon>Fungi</taxon>
        <taxon>Dikarya</taxon>
        <taxon>Ascomycota</taxon>
        <taxon>Pezizomycotina</taxon>
        <taxon>Dothideomycetes</taxon>
        <taxon>Dothideomycetidae</taxon>
        <taxon>Mycosphaerellales</taxon>
        <taxon>Mycosphaerellaceae</taxon>
        <taxon>Zymoseptoria</taxon>
    </lineage>
</organism>
<name>A0A1X7RH53_ZYMT9</name>
<sequence>MRFKTTTPLAAGDSLTVKTLANQIQANHAAFDIRQYEHNQCTPGHPQDLITHPINYLRPVLHMQDPALNSAIRLYLHFVDHALPIFHSLLHCMPTLAPRKDESVVKEWTFPEPLVALTAEQKAITWEYLGRLGREIEWKEGSREEMNKGGKKMVAEGECTLRPDRPLQSCGLLGFGSTITTSRELIRQVEASARTGDSRKHQWCSFDLATTWLHEISHAVEHAVLPGVGWDDVFLGPGAKTSETGFEVEGRVLGGRFNVRNGNVGLPRADTGEVWMREWPDLMTIHEYWDDDNRLIARLPATELERLWVKQWRIDWRFVEKMFEDQFWQKHLKARLRQGMLRPERRADLHILRKTALTVAEKEKARQESLANGYVAREIDEYLANLDVRPN</sequence>
<dbReference type="EMBL" id="LT853692">
    <property type="protein sequence ID" value="SMQ46742.1"/>
    <property type="molecule type" value="Genomic_DNA"/>
</dbReference>
<accession>A0A1X7RH53</accession>
<dbReference type="AlphaFoldDB" id="A0A1X7RH53"/>
<keyword evidence="2" id="KW-1185">Reference proteome</keyword>
<dbReference type="Proteomes" id="UP000215127">
    <property type="component" value="Chromosome 1"/>
</dbReference>
<protein>
    <submittedName>
        <fullName evidence="1">Uncharacterized protein</fullName>
    </submittedName>
</protein>
<evidence type="ECO:0000313" key="1">
    <source>
        <dbReference type="EMBL" id="SMQ46742.1"/>
    </source>
</evidence>
<proteinExistence type="predicted"/>